<feature type="compositionally biased region" description="Polar residues" evidence="1">
    <location>
        <begin position="32"/>
        <end position="41"/>
    </location>
</feature>
<feature type="compositionally biased region" description="Polar residues" evidence="1">
    <location>
        <begin position="10"/>
        <end position="20"/>
    </location>
</feature>
<protein>
    <submittedName>
        <fullName evidence="2">Uncharacterized protein</fullName>
    </submittedName>
</protein>
<evidence type="ECO:0000256" key="1">
    <source>
        <dbReference type="SAM" id="MobiDB-lite"/>
    </source>
</evidence>
<feature type="compositionally biased region" description="Polar residues" evidence="1">
    <location>
        <begin position="99"/>
        <end position="109"/>
    </location>
</feature>
<dbReference type="OrthoDB" id="4158609at2759"/>
<accession>W2RP88</accession>
<dbReference type="InParanoid" id="W2RP88"/>
<dbReference type="Proteomes" id="UP000030752">
    <property type="component" value="Unassembled WGS sequence"/>
</dbReference>
<dbReference type="AlphaFoldDB" id="W2RP88"/>
<organism evidence="2 3">
    <name type="scientific">Cyphellophora europaea (strain CBS 101466)</name>
    <name type="common">Phialophora europaea</name>
    <dbReference type="NCBI Taxonomy" id="1220924"/>
    <lineage>
        <taxon>Eukaryota</taxon>
        <taxon>Fungi</taxon>
        <taxon>Dikarya</taxon>
        <taxon>Ascomycota</taxon>
        <taxon>Pezizomycotina</taxon>
        <taxon>Eurotiomycetes</taxon>
        <taxon>Chaetothyriomycetidae</taxon>
        <taxon>Chaetothyriales</taxon>
        <taxon>Cyphellophoraceae</taxon>
        <taxon>Cyphellophora</taxon>
    </lineage>
</organism>
<sequence>MFMKQYNYKPRSNSTSSQDGSAAGSPPKSDSKQTPTSVLGQTSASGPTAGAAAGRRRSSASDKFAGLSAHKRGSQDEGQTAKKASFTDQQAGQGMLGNMWNSFTKGEGK</sequence>
<name>W2RP88_CYPE1</name>
<dbReference type="GeneID" id="19973710"/>
<dbReference type="eggNOG" id="ENOG502T58S">
    <property type="taxonomic scope" value="Eukaryota"/>
</dbReference>
<dbReference type="VEuPathDB" id="FungiDB:HMPREF1541_06371"/>
<reference evidence="2 3" key="1">
    <citation type="submission" date="2013-03" db="EMBL/GenBank/DDBJ databases">
        <title>The Genome Sequence of Phialophora europaea CBS 101466.</title>
        <authorList>
            <consortium name="The Broad Institute Genomics Platform"/>
            <person name="Cuomo C."/>
            <person name="de Hoog S."/>
            <person name="Gorbushina A."/>
            <person name="Walker B."/>
            <person name="Young S.K."/>
            <person name="Zeng Q."/>
            <person name="Gargeya S."/>
            <person name="Fitzgerald M."/>
            <person name="Haas B."/>
            <person name="Abouelleil A."/>
            <person name="Allen A.W."/>
            <person name="Alvarado L."/>
            <person name="Arachchi H.M."/>
            <person name="Berlin A.M."/>
            <person name="Chapman S.B."/>
            <person name="Gainer-Dewar J."/>
            <person name="Goldberg J."/>
            <person name="Griggs A."/>
            <person name="Gujja S."/>
            <person name="Hansen M."/>
            <person name="Howarth C."/>
            <person name="Imamovic A."/>
            <person name="Ireland A."/>
            <person name="Larimer J."/>
            <person name="McCowan C."/>
            <person name="Murphy C."/>
            <person name="Pearson M."/>
            <person name="Poon T.W."/>
            <person name="Priest M."/>
            <person name="Roberts A."/>
            <person name="Saif S."/>
            <person name="Shea T."/>
            <person name="Sisk P."/>
            <person name="Sykes S."/>
            <person name="Wortman J."/>
            <person name="Nusbaum C."/>
            <person name="Birren B."/>
        </authorList>
    </citation>
    <scope>NUCLEOTIDE SEQUENCE [LARGE SCALE GENOMIC DNA]</scope>
    <source>
        <strain evidence="2 3">CBS 101466</strain>
    </source>
</reference>
<dbReference type="HOGENOM" id="CLU_155358_0_0_1"/>
<dbReference type="RefSeq" id="XP_008718925.1">
    <property type="nucleotide sequence ID" value="XM_008720703.1"/>
</dbReference>
<feature type="compositionally biased region" description="Low complexity" evidence="1">
    <location>
        <begin position="42"/>
        <end position="53"/>
    </location>
</feature>
<keyword evidence="3" id="KW-1185">Reference proteome</keyword>
<evidence type="ECO:0000313" key="3">
    <source>
        <dbReference type="Proteomes" id="UP000030752"/>
    </source>
</evidence>
<evidence type="ECO:0000313" key="2">
    <source>
        <dbReference type="EMBL" id="ETN38336.1"/>
    </source>
</evidence>
<dbReference type="EMBL" id="KB822722">
    <property type="protein sequence ID" value="ETN38336.1"/>
    <property type="molecule type" value="Genomic_DNA"/>
</dbReference>
<gene>
    <name evidence="2" type="ORF">HMPREF1541_06371</name>
</gene>
<proteinExistence type="predicted"/>
<feature type="region of interest" description="Disordered" evidence="1">
    <location>
        <begin position="1"/>
        <end position="109"/>
    </location>
</feature>